<protein>
    <recommendedName>
        <fullName evidence="4">Amelotin</fullName>
    </recommendedName>
</protein>
<dbReference type="Pfam" id="PF15757">
    <property type="entry name" value="Amelotin"/>
    <property type="match status" value="2"/>
</dbReference>
<dbReference type="AlphaFoldDB" id="A0AAV7VXP6"/>
<dbReference type="GO" id="GO:0042475">
    <property type="term" value="P:odontogenesis of dentin-containing tooth"/>
    <property type="evidence" value="ECO:0007669"/>
    <property type="project" value="InterPro"/>
</dbReference>
<dbReference type="GO" id="GO:0005911">
    <property type="term" value="C:cell-cell junction"/>
    <property type="evidence" value="ECO:0007669"/>
    <property type="project" value="TreeGrafter"/>
</dbReference>
<dbReference type="GO" id="GO:0070175">
    <property type="term" value="P:positive regulation of enamel mineralization"/>
    <property type="evidence" value="ECO:0007669"/>
    <property type="project" value="InterPro"/>
</dbReference>
<evidence type="ECO:0000313" key="3">
    <source>
        <dbReference type="Proteomes" id="UP001066276"/>
    </source>
</evidence>
<dbReference type="PANTHER" id="PTHR36858:SF1">
    <property type="entry name" value="AMELOTIN"/>
    <property type="match status" value="1"/>
</dbReference>
<evidence type="ECO:0008006" key="4">
    <source>
        <dbReference type="Google" id="ProtNLM"/>
    </source>
</evidence>
<feature type="region of interest" description="Disordered" evidence="1">
    <location>
        <begin position="273"/>
        <end position="298"/>
    </location>
</feature>
<keyword evidence="3" id="KW-1185">Reference proteome</keyword>
<dbReference type="InterPro" id="IPR031501">
    <property type="entry name" value="Amelotin"/>
</dbReference>
<gene>
    <name evidence="2" type="ORF">NDU88_001463</name>
</gene>
<name>A0AAV7VXP6_PLEWA</name>
<dbReference type="Proteomes" id="UP001066276">
    <property type="component" value="Chromosome 1_2"/>
</dbReference>
<reference evidence="2" key="1">
    <citation type="journal article" date="2022" name="bioRxiv">
        <title>Sequencing and chromosome-scale assembly of the giantPleurodeles waltlgenome.</title>
        <authorList>
            <person name="Brown T."/>
            <person name="Elewa A."/>
            <person name="Iarovenko S."/>
            <person name="Subramanian E."/>
            <person name="Araus A.J."/>
            <person name="Petzold A."/>
            <person name="Susuki M."/>
            <person name="Suzuki K.-i.T."/>
            <person name="Hayashi T."/>
            <person name="Toyoda A."/>
            <person name="Oliveira C."/>
            <person name="Osipova E."/>
            <person name="Leigh N.D."/>
            <person name="Simon A."/>
            <person name="Yun M.H."/>
        </authorList>
    </citation>
    <scope>NUCLEOTIDE SEQUENCE</scope>
    <source>
        <strain evidence="2">20211129_DDA</strain>
        <tissue evidence="2">Liver</tissue>
    </source>
</reference>
<comment type="caution">
    <text evidence="2">The sequence shown here is derived from an EMBL/GenBank/DDBJ whole genome shotgun (WGS) entry which is preliminary data.</text>
</comment>
<evidence type="ECO:0000313" key="2">
    <source>
        <dbReference type="EMBL" id="KAJ1206053.1"/>
    </source>
</evidence>
<dbReference type="PANTHER" id="PTHR36858">
    <property type="entry name" value="AMELOTIN"/>
    <property type="match status" value="1"/>
</dbReference>
<proteinExistence type="predicted"/>
<organism evidence="2 3">
    <name type="scientific">Pleurodeles waltl</name>
    <name type="common">Iberian ribbed newt</name>
    <dbReference type="NCBI Taxonomy" id="8319"/>
    <lineage>
        <taxon>Eukaryota</taxon>
        <taxon>Metazoa</taxon>
        <taxon>Chordata</taxon>
        <taxon>Craniata</taxon>
        <taxon>Vertebrata</taxon>
        <taxon>Euteleostomi</taxon>
        <taxon>Amphibia</taxon>
        <taxon>Batrachia</taxon>
        <taxon>Caudata</taxon>
        <taxon>Salamandroidea</taxon>
        <taxon>Salamandridae</taxon>
        <taxon>Pleurodelinae</taxon>
        <taxon>Pleurodeles</taxon>
    </lineage>
</organism>
<sequence>MSLNCGTGCWTSQFTEASLRETFGTGGTRLSFLFISPPEGNYLVAISNMRTTILLLCLLGTSIAFPVREAERILSASNSGEMLQLMQLYNMLGNTPEQTQQVHPGHGLPPAQLIPDMTAQQTQQQLSQFQPSENVFGNLPILPPLSMPPGFPQSPGNQPPGVMPYPQALPMNVGEMTVHHSMFPHPHHLFPLIITQMGQQGLLMSSEEMPFLPQVFAGVIMPPFGPILPALPVLPGVPAFAGLPGLPPLLQGAARPAAGAGISLDEQEAIPMGQAGLNPNKQRETASPAPGVTPAQDTGEVLAVTVPAGLRKGVTGTDSAGLLQTFTPPAGLRQFPTESATEVMFVEPTGLVTETSPDGVDERLPHSYRPQNQRFNSVARGDQNLAMAVPDLKPLRKHKKRRA</sequence>
<evidence type="ECO:0000256" key="1">
    <source>
        <dbReference type="SAM" id="MobiDB-lite"/>
    </source>
</evidence>
<dbReference type="EMBL" id="JANPWB010000002">
    <property type="protein sequence ID" value="KAJ1206053.1"/>
    <property type="molecule type" value="Genomic_DNA"/>
</dbReference>
<dbReference type="GO" id="GO:0005604">
    <property type="term" value="C:basement membrane"/>
    <property type="evidence" value="ECO:0007669"/>
    <property type="project" value="TreeGrafter"/>
</dbReference>
<feature type="region of interest" description="Disordered" evidence="1">
    <location>
        <begin position="352"/>
        <end position="403"/>
    </location>
</feature>
<accession>A0AAV7VXP6</accession>